<comment type="caution">
    <text evidence="1">The sequence shown here is derived from an EMBL/GenBank/DDBJ whole genome shotgun (WGS) entry which is preliminary data.</text>
</comment>
<gene>
    <name evidence="1" type="ORF">LTR37_003674</name>
</gene>
<protein>
    <submittedName>
        <fullName evidence="1">Uncharacterized protein</fullName>
    </submittedName>
</protein>
<organism evidence="1 2">
    <name type="scientific">Vermiconidia calcicola</name>
    <dbReference type="NCBI Taxonomy" id="1690605"/>
    <lineage>
        <taxon>Eukaryota</taxon>
        <taxon>Fungi</taxon>
        <taxon>Dikarya</taxon>
        <taxon>Ascomycota</taxon>
        <taxon>Pezizomycotina</taxon>
        <taxon>Dothideomycetes</taxon>
        <taxon>Dothideomycetidae</taxon>
        <taxon>Mycosphaerellales</taxon>
        <taxon>Extremaceae</taxon>
        <taxon>Vermiconidia</taxon>
    </lineage>
</organism>
<accession>A0ACC3NP85</accession>
<proteinExistence type="predicted"/>
<dbReference type="EMBL" id="JAUTXU010000021">
    <property type="protein sequence ID" value="KAK3720625.1"/>
    <property type="molecule type" value="Genomic_DNA"/>
</dbReference>
<keyword evidence="2" id="KW-1185">Reference proteome</keyword>
<sequence length="649" mass="71849">MSLPPLAELPPANIRLSIAPAEWEACLGSWLTLSDLYLRLPAKEFSSATTTKSSLPGYLTSFYHEKAHSEPTDNTFSNQTAFNLQRTCFRLVHRGLLVPNPSKFLLEFGFLADICRVHGKSPSLARMFSELWKRQSKPLQNSLGTRKKAMLETLEAPSQATLRSELRQLADLMRVSPDAASLFMTGSDFVDALVSKYLDSNSHEERKAVVATTYFGLLALVNIDTPNISLLTDHLYSLKAQADNPSGRSSLLADLVTNTPLVIKLRRAASNTSADRLTKLLDTIQTYHSPSIAQPRRHIRRKSGKGKGKAPAVDGEMHIHRMSLVTQIQDLFSDLGSGFVLKLLDEYNDNIEQVTAHLLDDSLPPHLRDLDRTEQAAMHDTAQHSQIEDLAPRSTPPLEPFIPERRTVFDDDELDRLEVDAGRLHIGKKDRLQRNDQPNKAAILSALAAFDSDDDERDDTYDVEDVGGTVDTAHPDGEPGPSAKITQEENDMALFTAYKSSPELFGRSFNTRRGQARQALKAETGMTDEAIEGWAIMLQRDPRRLKRLEAQSGNFDGKQTDLGRTSYRESPVGTETEDSDVPTDRGEFRGRGRGRGRGGRGRGGDVAGPSNDANTAAAQRRKEASKGSRANHNRRDQRARKMARGGFAG</sequence>
<dbReference type="Proteomes" id="UP001281147">
    <property type="component" value="Unassembled WGS sequence"/>
</dbReference>
<name>A0ACC3NP85_9PEZI</name>
<evidence type="ECO:0000313" key="1">
    <source>
        <dbReference type="EMBL" id="KAK3720625.1"/>
    </source>
</evidence>
<evidence type="ECO:0000313" key="2">
    <source>
        <dbReference type="Proteomes" id="UP001281147"/>
    </source>
</evidence>
<reference evidence="1" key="1">
    <citation type="submission" date="2023-07" db="EMBL/GenBank/DDBJ databases">
        <title>Black Yeasts Isolated from many extreme environments.</title>
        <authorList>
            <person name="Coleine C."/>
            <person name="Stajich J.E."/>
            <person name="Selbmann L."/>
        </authorList>
    </citation>
    <scope>NUCLEOTIDE SEQUENCE</scope>
    <source>
        <strain evidence="1">CCFEE 5714</strain>
    </source>
</reference>